<comment type="similarity">
    <text evidence="2 11">Belongs to the SWEET sugar transporter family.</text>
</comment>
<gene>
    <name evidence="14" type="primary">LOC111315933</name>
</gene>
<evidence type="ECO:0000256" key="12">
    <source>
        <dbReference type="SAM" id="MobiDB-lite"/>
    </source>
</evidence>
<dbReference type="PANTHER" id="PTHR10791:SF30">
    <property type="entry name" value="SUGAR TRANSPORTER SWEET1"/>
    <property type="match status" value="1"/>
</dbReference>
<evidence type="ECO:0000256" key="11">
    <source>
        <dbReference type="RuleBase" id="RU910715"/>
    </source>
</evidence>
<dbReference type="InterPro" id="IPR047664">
    <property type="entry name" value="SWEET"/>
</dbReference>
<reference evidence="14" key="1">
    <citation type="submission" date="2025-08" db="UniProtKB">
        <authorList>
            <consortium name="RefSeq"/>
        </authorList>
    </citation>
    <scope>IDENTIFICATION</scope>
    <source>
        <tissue evidence="14">Fruit stalk</tissue>
    </source>
</reference>
<keyword evidence="9 11" id="KW-0472">Membrane</keyword>
<evidence type="ECO:0000256" key="9">
    <source>
        <dbReference type="ARBA" id="ARBA00023136"/>
    </source>
</evidence>
<dbReference type="GO" id="GO:0005886">
    <property type="term" value="C:plasma membrane"/>
    <property type="evidence" value="ECO:0007669"/>
    <property type="project" value="UniProtKB-SubCell"/>
</dbReference>
<feature type="transmembrane region" description="Helical" evidence="11">
    <location>
        <begin position="192"/>
        <end position="213"/>
    </location>
</feature>
<evidence type="ECO:0000256" key="10">
    <source>
        <dbReference type="ARBA" id="ARBA00037238"/>
    </source>
</evidence>
<keyword evidence="4" id="KW-1003">Cell membrane</keyword>
<evidence type="ECO:0000256" key="5">
    <source>
        <dbReference type="ARBA" id="ARBA00022597"/>
    </source>
</evidence>
<feature type="transmembrane region" description="Helical" evidence="11">
    <location>
        <begin position="167"/>
        <end position="186"/>
    </location>
</feature>
<dbReference type="GO" id="GO:0051119">
    <property type="term" value="F:sugar transmembrane transporter activity"/>
    <property type="evidence" value="ECO:0007669"/>
    <property type="project" value="InterPro"/>
</dbReference>
<keyword evidence="5 11" id="KW-0762">Sugar transport</keyword>
<dbReference type="GO" id="GO:0051260">
    <property type="term" value="P:protein homooligomerization"/>
    <property type="evidence" value="ECO:0007669"/>
    <property type="project" value="UniProtKB-ARBA"/>
</dbReference>
<dbReference type="Gene3D" id="1.20.1280.290">
    <property type="match status" value="2"/>
</dbReference>
<dbReference type="Proteomes" id="UP000515121">
    <property type="component" value="Unplaced"/>
</dbReference>
<keyword evidence="8 11" id="KW-1133">Transmembrane helix</keyword>
<name>A0A6P6B8Y7_DURZI</name>
<protein>
    <recommendedName>
        <fullName evidence="11">Bidirectional sugar transporter SWEET</fullName>
    </recommendedName>
</protein>
<keyword evidence="7" id="KW-0677">Repeat</keyword>
<evidence type="ECO:0000313" key="14">
    <source>
        <dbReference type="RefSeq" id="XP_022773689.1"/>
    </source>
</evidence>
<dbReference type="InterPro" id="IPR004316">
    <property type="entry name" value="SWEET_rpt"/>
</dbReference>
<dbReference type="PANTHER" id="PTHR10791">
    <property type="entry name" value="RAG1-ACTIVATING PROTEIN 1"/>
    <property type="match status" value="1"/>
</dbReference>
<keyword evidence="6 11" id="KW-0812">Transmembrane</keyword>
<sequence length="246" mass="27223">MVSAEVARTIVGIIGNVISFFLFASPIPTIVNIYKEKAVEEFKPDPYIATVMNCMLWVFYGLPIVHPDSTLVVTINSIGLAMELIYLSFFFIYAKRSGRLKVIGWLCIEIMFLGVVASCTLLLRKTHAQRSAIVGILCVIFGVLMYASPLTIMRKVIKTKSVKYMPFNLSLANFLNGIIWVTYALIRFDLYILIGNGLGALSGAIQLILYACYFSSTPKEDVDDDDDVKPSELQLSGSNGPARPTV</sequence>
<dbReference type="AlphaFoldDB" id="A0A6P6B8Y7"/>
<evidence type="ECO:0000256" key="1">
    <source>
        <dbReference type="ARBA" id="ARBA00004651"/>
    </source>
</evidence>
<feature type="transmembrane region" description="Helical" evidence="11">
    <location>
        <begin position="71"/>
        <end position="93"/>
    </location>
</feature>
<comment type="function">
    <text evidence="10">Mediates both low-affinity uptake and efflux of sugar across the plasma membrane.</text>
</comment>
<keyword evidence="13" id="KW-1185">Reference proteome</keyword>
<dbReference type="RefSeq" id="XP_022773689.1">
    <property type="nucleotide sequence ID" value="XM_022917954.1"/>
</dbReference>
<keyword evidence="3 11" id="KW-0813">Transport</keyword>
<dbReference type="OrthoDB" id="409725at2759"/>
<comment type="subcellular location">
    <subcellularLocation>
        <location evidence="1 11">Cell membrane</location>
        <topology evidence="1 11">Multi-pass membrane protein</topology>
    </subcellularLocation>
</comment>
<evidence type="ECO:0000313" key="13">
    <source>
        <dbReference type="Proteomes" id="UP000515121"/>
    </source>
</evidence>
<evidence type="ECO:0000256" key="6">
    <source>
        <dbReference type="ARBA" id="ARBA00022692"/>
    </source>
</evidence>
<feature type="transmembrane region" description="Helical" evidence="11">
    <location>
        <begin position="6"/>
        <end position="34"/>
    </location>
</feature>
<evidence type="ECO:0000256" key="2">
    <source>
        <dbReference type="ARBA" id="ARBA00007809"/>
    </source>
</evidence>
<evidence type="ECO:0000256" key="4">
    <source>
        <dbReference type="ARBA" id="ARBA00022475"/>
    </source>
</evidence>
<evidence type="ECO:0000256" key="3">
    <source>
        <dbReference type="ARBA" id="ARBA00022448"/>
    </source>
</evidence>
<dbReference type="FunFam" id="1.20.1280.290:FF:000001">
    <property type="entry name" value="Bidirectional sugar transporter SWEET"/>
    <property type="match status" value="1"/>
</dbReference>
<evidence type="ECO:0000256" key="8">
    <source>
        <dbReference type="ARBA" id="ARBA00022989"/>
    </source>
</evidence>
<dbReference type="Pfam" id="PF03083">
    <property type="entry name" value="MtN3_slv"/>
    <property type="match status" value="2"/>
</dbReference>
<feature type="region of interest" description="Disordered" evidence="12">
    <location>
        <begin position="220"/>
        <end position="246"/>
    </location>
</feature>
<feature type="transmembrane region" description="Helical" evidence="11">
    <location>
        <begin position="46"/>
        <end position="65"/>
    </location>
</feature>
<accession>A0A6P6B8Y7</accession>
<organism evidence="13 14">
    <name type="scientific">Durio zibethinus</name>
    <name type="common">Durian</name>
    <dbReference type="NCBI Taxonomy" id="66656"/>
    <lineage>
        <taxon>Eukaryota</taxon>
        <taxon>Viridiplantae</taxon>
        <taxon>Streptophyta</taxon>
        <taxon>Embryophyta</taxon>
        <taxon>Tracheophyta</taxon>
        <taxon>Spermatophyta</taxon>
        <taxon>Magnoliopsida</taxon>
        <taxon>eudicotyledons</taxon>
        <taxon>Gunneridae</taxon>
        <taxon>Pentapetalae</taxon>
        <taxon>rosids</taxon>
        <taxon>malvids</taxon>
        <taxon>Malvales</taxon>
        <taxon>Malvaceae</taxon>
        <taxon>Helicteroideae</taxon>
        <taxon>Durio</taxon>
    </lineage>
</organism>
<proteinExistence type="inferred from homology"/>
<dbReference type="FunFam" id="1.20.1280.290:FF:000002">
    <property type="entry name" value="Bidirectional sugar transporter SWEET"/>
    <property type="match status" value="1"/>
</dbReference>
<evidence type="ECO:0000256" key="7">
    <source>
        <dbReference type="ARBA" id="ARBA00022737"/>
    </source>
</evidence>
<feature type="transmembrane region" description="Helical" evidence="11">
    <location>
        <begin position="129"/>
        <end position="147"/>
    </location>
</feature>
<comment type="function">
    <text evidence="11">Mediates both low-affinity uptake and efflux of sugar across the membrane.</text>
</comment>
<dbReference type="GeneID" id="111315933"/>
<dbReference type="KEGG" id="dzi:111315933"/>
<feature type="transmembrane region" description="Helical" evidence="11">
    <location>
        <begin position="102"/>
        <end position="123"/>
    </location>
</feature>